<organism evidence="2 3">
    <name type="scientific">Botryotinia fuckeliana (strain T4)</name>
    <name type="common">Noble rot fungus</name>
    <name type="synonym">Botrytis cinerea</name>
    <dbReference type="NCBI Taxonomy" id="999810"/>
    <lineage>
        <taxon>Eukaryota</taxon>
        <taxon>Fungi</taxon>
        <taxon>Dikarya</taxon>
        <taxon>Ascomycota</taxon>
        <taxon>Pezizomycotina</taxon>
        <taxon>Leotiomycetes</taxon>
        <taxon>Helotiales</taxon>
        <taxon>Sclerotiniaceae</taxon>
        <taxon>Botrytis</taxon>
    </lineage>
</organism>
<dbReference type="HOGENOM" id="CLU_2960454_0_0_1"/>
<evidence type="ECO:0000313" key="2">
    <source>
        <dbReference type="EMBL" id="CCD45495.1"/>
    </source>
</evidence>
<sequence length="59" mass="6614">MPRYSLGANPQGSFGFTTDEAIVLSSDDVFFVDCAFMASTCLFLSFYGIYKALRQFTHQ</sequence>
<accession>G2XYF8</accession>
<evidence type="ECO:0000256" key="1">
    <source>
        <dbReference type="SAM" id="Phobius"/>
    </source>
</evidence>
<gene>
    <name evidence="2" type="ORF">BofuT4_uP045130.1</name>
</gene>
<protein>
    <submittedName>
        <fullName evidence="2">Uncharacterized protein</fullName>
    </submittedName>
</protein>
<keyword evidence="1" id="KW-0472">Membrane</keyword>
<reference evidence="3" key="1">
    <citation type="journal article" date="2011" name="PLoS Genet.">
        <title>Genomic analysis of the necrotrophic fungal pathogens Sclerotinia sclerotiorum and Botrytis cinerea.</title>
        <authorList>
            <person name="Amselem J."/>
            <person name="Cuomo C.A."/>
            <person name="van Kan J.A."/>
            <person name="Viaud M."/>
            <person name="Benito E.P."/>
            <person name="Couloux A."/>
            <person name="Coutinho P.M."/>
            <person name="de Vries R.P."/>
            <person name="Dyer P.S."/>
            <person name="Fillinger S."/>
            <person name="Fournier E."/>
            <person name="Gout L."/>
            <person name="Hahn M."/>
            <person name="Kohn L."/>
            <person name="Lapalu N."/>
            <person name="Plummer K.M."/>
            <person name="Pradier J.M."/>
            <person name="Quevillon E."/>
            <person name="Sharon A."/>
            <person name="Simon A."/>
            <person name="ten Have A."/>
            <person name="Tudzynski B."/>
            <person name="Tudzynski P."/>
            <person name="Wincker P."/>
            <person name="Andrew M."/>
            <person name="Anthouard V."/>
            <person name="Beever R.E."/>
            <person name="Beffa R."/>
            <person name="Benoit I."/>
            <person name="Bouzid O."/>
            <person name="Brault B."/>
            <person name="Chen Z."/>
            <person name="Choquer M."/>
            <person name="Collemare J."/>
            <person name="Cotton P."/>
            <person name="Danchin E.G."/>
            <person name="Da Silva C."/>
            <person name="Gautier A."/>
            <person name="Giraud C."/>
            <person name="Giraud T."/>
            <person name="Gonzalez C."/>
            <person name="Grossetete S."/>
            <person name="Guldener U."/>
            <person name="Henrissat B."/>
            <person name="Howlett B.J."/>
            <person name="Kodira C."/>
            <person name="Kretschmer M."/>
            <person name="Lappartient A."/>
            <person name="Leroch M."/>
            <person name="Levis C."/>
            <person name="Mauceli E."/>
            <person name="Neuveglise C."/>
            <person name="Oeser B."/>
            <person name="Pearson M."/>
            <person name="Poulain J."/>
            <person name="Poussereau N."/>
            <person name="Quesneville H."/>
            <person name="Rascle C."/>
            <person name="Schumacher J."/>
            <person name="Segurens B."/>
            <person name="Sexton A."/>
            <person name="Silva E."/>
            <person name="Sirven C."/>
            <person name="Soanes D.M."/>
            <person name="Talbot N.J."/>
            <person name="Templeton M."/>
            <person name="Yandava C."/>
            <person name="Yarden O."/>
            <person name="Zeng Q."/>
            <person name="Rollins J.A."/>
            <person name="Lebrun M.H."/>
            <person name="Dickman M."/>
        </authorList>
    </citation>
    <scope>NUCLEOTIDE SEQUENCE [LARGE SCALE GENOMIC DNA]</scope>
    <source>
        <strain evidence="3">T4</strain>
    </source>
</reference>
<dbReference type="EMBL" id="FQ790278">
    <property type="protein sequence ID" value="CCD45495.1"/>
    <property type="molecule type" value="Genomic_DNA"/>
</dbReference>
<dbReference type="Proteomes" id="UP000008177">
    <property type="component" value="Unplaced contigs"/>
</dbReference>
<feature type="transmembrane region" description="Helical" evidence="1">
    <location>
        <begin position="29"/>
        <end position="50"/>
    </location>
</feature>
<keyword evidence="1" id="KW-0812">Transmembrane</keyword>
<dbReference type="InParanoid" id="G2XYF8"/>
<proteinExistence type="predicted"/>
<dbReference type="AlphaFoldDB" id="G2XYF8"/>
<name>G2XYF8_BOTF4</name>
<keyword evidence="1" id="KW-1133">Transmembrane helix</keyword>
<evidence type="ECO:0000313" key="3">
    <source>
        <dbReference type="Proteomes" id="UP000008177"/>
    </source>
</evidence>